<keyword evidence="5 7" id="KW-0472">Membrane</keyword>
<organism evidence="10 11">
    <name type="scientific">Streptococcus parasuis</name>
    <dbReference type="NCBI Taxonomy" id="1501662"/>
    <lineage>
        <taxon>Bacteria</taxon>
        <taxon>Bacillati</taxon>
        <taxon>Bacillota</taxon>
        <taxon>Bacilli</taxon>
        <taxon>Lactobacillales</taxon>
        <taxon>Streptococcaceae</taxon>
        <taxon>Streptococcus</taxon>
    </lineage>
</organism>
<reference evidence="10 11" key="1">
    <citation type="submission" date="2019-02" db="EMBL/GenBank/DDBJ databases">
        <title>First genome of the species Streptococcus parasuis.</title>
        <authorList>
            <person name="Stevens M.J.A."/>
            <person name="Stephan R."/>
        </authorList>
    </citation>
    <scope>NUCLEOTIDE SEQUENCE [LARGE SCALE GENOMIC DNA]</scope>
    <source>
        <strain evidence="10 11">4253</strain>
    </source>
</reference>
<evidence type="ECO:0000256" key="6">
    <source>
        <dbReference type="ARBA" id="ARBA00023306"/>
    </source>
</evidence>
<gene>
    <name evidence="7 10" type="primary">ftsL</name>
    <name evidence="10" type="ORF">EXW74_03110</name>
</gene>
<keyword evidence="3 7" id="KW-0812">Transmembrane</keyword>
<evidence type="ECO:0000256" key="2">
    <source>
        <dbReference type="ARBA" id="ARBA00022618"/>
    </source>
</evidence>
<dbReference type="NCBIfam" id="TIGR02209">
    <property type="entry name" value="ftsL_broad"/>
    <property type="match status" value="1"/>
</dbReference>
<dbReference type="HAMAP" id="MF_00910">
    <property type="entry name" value="FtsL"/>
    <property type="match status" value="1"/>
</dbReference>
<evidence type="ECO:0000313" key="11">
    <source>
        <dbReference type="Proteomes" id="UP000291525"/>
    </source>
</evidence>
<dbReference type="GO" id="GO:0005886">
    <property type="term" value="C:plasma membrane"/>
    <property type="evidence" value="ECO:0007669"/>
    <property type="project" value="UniProtKB-SubCell"/>
</dbReference>
<dbReference type="AlphaFoldDB" id="A0A4Q8L2E6"/>
<dbReference type="InterPro" id="IPR011922">
    <property type="entry name" value="Cell_div_FtsL"/>
</dbReference>
<comment type="similarity">
    <text evidence="7">Belongs to the FtsL family.</text>
</comment>
<feature type="coiled-coil region" evidence="9">
    <location>
        <begin position="43"/>
        <end position="84"/>
    </location>
</feature>
<keyword evidence="4 7" id="KW-1133">Transmembrane helix</keyword>
<accession>A0A4Q8L2E6</accession>
<dbReference type="OrthoDB" id="2233635at2"/>
<protein>
    <recommendedName>
        <fullName evidence="7 8">Cell division protein FtsL</fullName>
    </recommendedName>
</protein>
<keyword evidence="2 7" id="KW-0132">Cell division</keyword>
<evidence type="ECO:0000256" key="7">
    <source>
        <dbReference type="HAMAP-Rule" id="MF_00910"/>
    </source>
</evidence>
<comment type="subcellular location">
    <subcellularLocation>
        <location evidence="7">Cell membrane</location>
        <topology evidence="7">Single-pass type II membrane protein</topology>
    </subcellularLocation>
    <text evidence="7">Localizes to the division septum where it forms a ring structure.</text>
</comment>
<comment type="caution">
    <text evidence="10">The sequence shown here is derived from an EMBL/GenBank/DDBJ whole genome shotgun (WGS) entry which is preliminary data.</text>
</comment>
<evidence type="ECO:0000256" key="8">
    <source>
        <dbReference type="NCBIfam" id="TIGR02209"/>
    </source>
</evidence>
<sequence length="107" mass="12058">MLEEKRREATMRVIGDKIKTFDRVEKAFYTSIIMSGIVLAIGIVFLQTRLLQVQSEMAKVNQEISQKQVEIDDAKQAANELLRSARLMEIAEKAGLSFNNDNIGVAE</sequence>
<evidence type="ECO:0000256" key="3">
    <source>
        <dbReference type="ARBA" id="ARBA00022692"/>
    </source>
</evidence>
<keyword evidence="6 7" id="KW-0131">Cell cycle</keyword>
<feature type="transmembrane region" description="Helical" evidence="7">
    <location>
        <begin position="27"/>
        <end position="46"/>
    </location>
</feature>
<name>A0A4Q8L2E6_9STRE</name>
<dbReference type="GO" id="GO:0032153">
    <property type="term" value="C:cell division site"/>
    <property type="evidence" value="ECO:0007669"/>
    <property type="project" value="UniProtKB-UniRule"/>
</dbReference>
<keyword evidence="1 7" id="KW-1003">Cell membrane</keyword>
<evidence type="ECO:0000256" key="4">
    <source>
        <dbReference type="ARBA" id="ARBA00022989"/>
    </source>
</evidence>
<comment type="function">
    <text evidence="7">Essential cell division protein.</text>
</comment>
<dbReference type="EMBL" id="SHGT01000011">
    <property type="protein sequence ID" value="TAA14191.1"/>
    <property type="molecule type" value="Genomic_DNA"/>
</dbReference>
<evidence type="ECO:0000256" key="1">
    <source>
        <dbReference type="ARBA" id="ARBA00022475"/>
    </source>
</evidence>
<dbReference type="Proteomes" id="UP000291525">
    <property type="component" value="Unassembled WGS sequence"/>
</dbReference>
<evidence type="ECO:0000256" key="9">
    <source>
        <dbReference type="SAM" id="Coils"/>
    </source>
</evidence>
<proteinExistence type="inferred from homology"/>
<evidence type="ECO:0000313" key="10">
    <source>
        <dbReference type="EMBL" id="TAA14191.1"/>
    </source>
</evidence>
<evidence type="ECO:0000256" key="5">
    <source>
        <dbReference type="ARBA" id="ARBA00023136"/>
    </source>
</evidence>
<dbReference type="RefSeq" id="WP_130554671.1">
    <property type="nucleotide sequence ID" value="NZ_CP069079.1"/>
</dbReference>
<dbReference type="GO" id="GO:0043093">
    <property type="term" value="P:FtsZ-dependent cytokinesis"/>
    <property type="evidence" value="ECO:0007669"/>
    <property type="project" value="UniProtKB-UniRule"/>
</dbReference>
<keyword evidence="9" id="KW-0175">Coiled coil</keyword>